<accession>A0ABR2ZLJ5</accession>
<sequence>MPDGPRGAYSQQASIIEPTKLELFNNLQVDADDLDKTELPELQEYADQLRSQSSSMGSLEHWRQEAVDEIYEGEDYAGWTPDSKDDFLPDCRVLGHRFLVRAEYIRIYNACKREFDGFKGAFDPDI</sequence>
<dbReference type="Proteomes" id="UP001437256">
    <property type="component" value="Unassembled WGS sequence"/>
</dbReference>
<comment type="caution">
    <text evidence="1">The sequence shown here is derived from an EMBL/GenBank/DDBJ whole genome shotgun (WGS) entry which is preliminary data.</text>
</comment>
<keyword evidence="2" id="KW-1185">Reference proteome</keyword>
<protein>
    <submittedName>
        <fullName evidence="1">Uncharacterized protein</fullName>
    </submittedName>
</protein>
<gene>
    <name evidence="1" type="ORF">AAF712_010589</name>
</gene>
<dbReference type="EMBL" id="JBBXMP010000102">
    <property type="protein sequence ID" value="KAL0062550.1"/>
    <property type="molecule type" value="Genomic_DNA"/>
</dbReference>
<name>A0ABR2ZLJ5_9AGAR</name>
<evidence type="ECO:0000313" key="2">
    <source>
        <dbReference type="Proteomes" id="UP001437256"/>
    </source>
</evidence>
<proteinExistence type="predicted"/>
<organism evidence="1 2">
    <name type="scientific">Marasmius tenuissimus</name>
    <dbReference type="NCBI Taxonomy" id="585030"/>
    <lineage>
        <taxon>Eukaryota</taxon>
        <taxon>Fungi</taxon>
        <taxon>Dikarya</taxon>
        <taxon>Basidiomycota</taxon>
        <taxon>Agaricomycotina</taxon>
        <taxon>Agaricomycetes</taxon>
        <taxon>Agaricomycetidae</taxon>
        <taxon>Agaricales</taxon>
        <taxon>Marasmiineae</taxon>
        <taxon>Marasmiaceae</taxon>
        <taxon>Marasmius</taxon>
    </lineage>
</organism>
<reference evidence="1 2" key="1">
    <citation type="submission" date="2024-05" db="EMBL/GenBank/DDBJ databases">
        <title>A draft genome resource for the thread blight pathogen Marasmius tenuissimus strain MS-2.</title>
        <authorList>
            <person name="Yulfo-Soto G.E."/>
            <person name="Baruah I.K."/>
            <person name="Amoako-Attah I."/>
            <person name="Bukari Y."/>
            <person name="Meinhardt L.W."/>
            <person name="Bailey B.A."/>
            <person name="Cohen S.P."/>
        </authorList>
    </citation>
    <scope>NUCLEOTIDE SEQUENCE [LARGE SCALE GENOMIC DNA]</scope>
    <source>
        <strain evidence="1 2">MS-2</strain>
    </source>
</reference>
<evidence type="ECO:0000313" key="1">
    <source>
        <dbReference type="EMBL" id="KAL0062550.1"/>
    </source>
</evidence>